<organism evidence="2 3">
    <name type="scientific">Streptomyces phaeolivaceus</name>
    <dbReference type="NCBI Taxonomy" id="2653200"/>
    <lineage>
        <taxon>Bacteria</taxon>
        <taxon>Bacillati</taxon>
        <taxon>Actinomycetota</taxon>
        <taxon>Actinomycetes</taxon>
        <taxon>Kitasatosporales</taxon>
        <taxon>Streptomycetaceae</taxon>
        <taxon>Streptomyces</taxon>
    </lineage>
</organism>
<dbReference type="RefSeq" id="WP_152167821.1">
    <property type="nucleotide sequence ID" value="NZ_CP045096.1"/>
</dbReference>
<protein>
    <submittedName>
        <fullName evidence="2">Helix-turn-helix transcriptional regulator</fullName>
    </submittedName>
</protein>
<sequence>MAEHLGDRLVRLRGLADLTQERLAEKSGVSSDVIKRLEQKRKHSARLPTLHALVQGLGVELTSLLGDPPGVPSTGEADPPQLVAVRRAIMPPLFVPPPEPNGPERLTVPLLRREIADAWTLYHGAEFGRLMEVLPGIINDARFAASVGQGDERAAGQAALGKALQLAGHLAIRLGKTDLALSALERAMSAAEQSSDPLLAPMVSNSVAWNYQRQNRLDDAERLAVYAADRVEHDHGDTAEGVRVWGGLLMSAATSAARSGDYDTANEMMTTAETATKRLAVLPPPANGRMVSVFSRSSVRIERVRLAVQHGRPEEALGLAKGMRLSSDTPPSWRTWLLLDVARAHTDLGNAEGAVKALTRLREIAPAWMRHHTLAVAIVSDLWALPSRPRGLRKLAEFLGVAN</sequence>
<dbReference type="Gene3D" id="1.25.40.10">
    <property type="entry name" value="Tetratricopeptide repeat domain"/>
    <property type="match status" value="1"/>
</dbReference>
<dbReference type="InterPro" id="IPR010982">
    <property type="entry name" value="Lambda_DNA-bd_dom_sf"/>
</dbReference>
<feature type="domain" description="HTH cro/C1-type" evidence="1">
    <location>
        <begin position="9"/>
        <end position="64"/>
    </location>
</feature>
<dbReference type="CDD" id="cd00093">
    <property type="entry name" value="HTH_XRE"/>
    <property type="match status" value="1"/>
</dbReference>
<dbReference type="Proteomes" id="UP000327294">
    <property type="component" value="Chromosome"/>
</dbReference>
<dbReference type="EMBL" id="CP045096">
    <property type="protein sequence ID" value="QFQ96314.1"/>
    <property type="molecule type" value="Genomic_DNA"/>
</dbReference>
<dbReference type="Gene3D" id="1.10.260.40">
    <property type="entry name" value="lambda repressor-like DNA-binding domains"/>
    <property type="match status" value="1"/>
</dbReference>
<name>A0A5P8JZV7_9ACTN</name>
<dbReference type="GO" id="GO:0003677">
    <property type="term" value="F:DNA binding"/>
    <property type="evidence" value="ECO:0007669"/>
    <property type="project" value="InterPro"/>
</dbReference>
<dbReference type="InterPro" id="IPR001387">
    <property type="entry name" value="Cro/C1-type_HTH"/>
</dbReference>
<dbReference type="InterPro" id="IPR011990">
    <property type="entry name" value="TPR-like_helical_dom_sf"/>
</dbReference>
<dbReference type="AlphaFoldDB" id="A0A5P8JZV7"/>
<dbReference type="SUPFAM" id="SSF47413">
    <property type="entry name" value="lambda repressor-like DNA-binding domains"/>
    <property type="match status" value="1"/>
</dbReference>
<evidence type="ECO:0000259" key="1">
    <source>
        <dbReference type="PROSITE" id="PS50943"/>
    </source>
</evidence>
<reference evidence="2 3" key="1">
    <citation type="submission" date="2019-10" db="EMBL/GenBank/DDBJ databases">
        <title>Streptomyces sp. strain GY16 isolated from leaves of Broussonetia papyrifera.</title>
        <authorList>
            <person name="Mo P."/>
        </authorList>
    </citation>
    <scope>NUCLEOTIDE SEQUENCE [LARGE SCALE GENOMIC DNA]</scope>
    <source>
        <strain evidence="2 3">GY16</strain>
    </source>
</reference>
<dbReference type="SMART" id="SM00530">
    <property type="entry name" value="HTH_XRE"/>
    <property type="match status" value="1"/>
</dbReference>
<gene>
    <name evidence="2" type="ORF">F9278_08990</name>
</gene>
<dbReference type="Pfam" id="PF13560">
    <property type="entry name" value="HTH_31"/>
    <property type="match status" value="1"/>
</dbReference>
<proteinExistence type="predicted"/>
<dbReference type="SUPFAM" id="SSF48452">
    <property type="entry name" value="TPR-like"/>
    <property type="match status" value="1"/>
</dbReference>
<dbReference type="KEGG" id="sphv:F9278_08990"/>
<keyword evidence="3" id="KW-1185">Reference proteome</keyword>
<dbReference type="PROSITE" id="PS50943">
    <property type="entry name" value="HTH_CROC1"/>
    <property type="match status" value="1"/>
</dbReference>
<accession>A0A5P8JZV7</accession>
<evidence type="ECO:0000313" key="2">
    <source>
        <dbReference type="EMBL" id="QFQ96314.1"/>
    </source>
</evidence>
<evidence type="ECO:0000313" key="3">
    <source>
        <dbReference type="Proteomes" id="UP000327294"/>
    </source>
</evidence>